<reference evidence="3 4" key="1">
    <citation type="submission" date="2021-06" db="EMBL/GenBank/DDBJ databases">
        <title>Enterococcus alishanensis sp. nov., a novel lactic acid bacterium isolated from fresh coffee beans.</title>
        <authorList>
            <person name="Chen Y.-S."/>
        </authorList>
    </citation>
    <scope>NUCLEOTIDE SEQUENCE [LARGE SCALE GENOMIC DNA]</scope>
    <source>
        <strain evidence="3 4">ALS3</strain>
    </source>
</reference>
<dbReference type="SMART" id="SM00382">
    <property type="entry name" value="AAA"/>
    <property type="match status" value="1"/>
</dbReference>
<keyword evidence="1" id="KW-0813">Transport</keyword>
<accession>A0ABS6TEQ7</accession>
<dbReference type="PANTHER" id="PTHR42734">
    <property type="entry name" value="METAL TRANSPORT SYSTEM ATP-BINDING PROTEIN TM_0124-RELATED"/>
    <property type="match status" value="1"/>
</dbReference>
<dbReference type="InterPro" id="IPR003439">
    <property type="entry name" value="ABC_transporter-like_ATP-bd"/>
</dbReference>
<evidence type="ECO:0000313" key="3">
    <source>
        <dbReference type="EMBL" id="MBV7391413.1"/>
    </source>
</evidence>
<keyword evidence="3" id="KW-0067">ATP-binding</keyword>
<keyword evidence="3" id="KW-0547">Nucleotide-binding</keyword>
<dbReference type="Pfam" id="PF00005">
    <property type="entry name" value="ABC_tran"/>
    <property type="match status" value="1"/>
</dbReference>
<feature type="domain" description="ABC transporter" evidence="2">
    <location>
        <begin position="4"/>
        <end position="224"/>
    </location>
</feature>
<dbReference type="InterPro" id="IPR050153">
    <property type="entry name" value="Metal_Ion_Import_ABC"/>
</dbReference>
<dbReference type="GO" id="GO:0005524">
    <property type="term" value="F:ATP binding"/>
    <property type="evidence" value="ECO:0007669"/>
    <property type="project" value="UniProtKB-KW"/>
</dbReference>
<name>A0ABS6TEQ7_9ENTE</name>
<dbReference type="CDD" id="cd03235">
    <property type="entry name" value="ABC_Metallic_Cations"/>
    <property type="match status" value="1"/>
</dbReference>
<gene>
    <name evidence="3" type="ORF">KUA55_12040</name>
</gene>
<proteinExistence type="predicted"/>
<dbReference type="PROSITE" id="PS50893">
    <property type="entry name" value="ABC_TRANSPORTER_2"/>
    <property type="match status" value="1"/>
</dbReference>
<protein>
    <submittedName>
        <fullName evidence="3">Metal ABC transporter ATP-binding protein</fullName>
    </submittedName>
</protein>
<dbReference type="PROSITE" id="PS00211">
    <property type="entry name" value="ABC_TRANSPORTER_1"/>
    <property type="match status" value="1"/>
</dbReference>
<dbReference type="EMBL" id="JAHUZB010000004">
    <property type="protein sequence ID" value="MBV7391413.1"/>
    <property type="molecule type" value="Genomic_DNA"/>
</dbReference>
<dbReference type="PANTHER" id="PTHR42734:SF4">
    <property type="entry name" value="HIGH-AFFINITY ZINC UPTAKE SYSTEM ATP-BINDING PROTEIN ZNUC"/>
    <property type="match status" value="1"/>
</dbReference>
<dbReference type="InterPro" id="IPR003593">
    <property type="entry name" value="AAA+_ATPase"/>
</dbReference>
<organism evidence="3 4">
    <name type="scientific">Enterococcus alishanensis</name>
    <dbReference type="NCBI Taxonomy" id="1303817"/>
    <lineage>
        <taxon>Bacteria</taxon>
        <taxon>Bacillati</taxon>
        <taxon>Bacillota</taxon>
        <taxon>Bacilli</taxon>
        <taxon>Lactobacillales</taxon>
        <taxon>Enterococcaceae</taxon>
        <taxon>Enterococcus</taxon>
    </lineage>
</organism>
<dbReference type="Proteomes" id="UP000774130">
    <property type="component" value="Unassembled WGS sequence"/>
</dbReference>
<evidence type="ECO:0000313" key="4">
    <source>
        <dbReference type="Proteomes" id="UP000774130"/>
    </source>
</evidence>
<evidence type="ECO:0000259" key="2">
    <source>
        <dbReference type="PROSITE" id="PS50893"/>
    </source>
</evidence>
<evidence type="ECO:0000256" key="1">
    <source>
        <dbReference type="ARBA" id="ARBA00022448"/>
    </source>
</evidence>
<sequence>MSYIEVENLSFYYDDEPVLENVSYHVDPGEFVILTGENGAAKSTLVKATLGILKPHSGKVTIAKTNKDGGKLSVGYIPQQVASFNAGFPSTVYELVSSGRYPQGKWFKKLSARDHEHTKKALESVGLWNMRHKRIGELSGGQKQRINIARIFAKDPDLFVLDEPTTGMDESSRNDFYALLKHAAHRHDKSILMITHDHEDTKKYIDRQIRLVRKEDSQWRCFHMSS</sequence>
<comment type="caution">
    <text evidence="3">The sequence shown here is derived from an EMBL/GenBank/DDBJ whole genome shotgun (WGS) entry which is preliminary data.</text>
</comment>
<dbReference type="RefSeq" id="WP_218326586.1">
    <property type="nucleotide sequence ID" value="NZ_JAHUZB010000004.1"/>
</dbReference>
<dbReference type="InterPro" id="IPR017871">
    <property type="entry name" value="ABC_transporter-like_CS"/>
</dbReference>
<keyword evidence="4" id="KW-1185">Reference proteome</keyword>